<dbReference type="EMBL" id="MN740804">
    <property type="protein sequence ID" value="QHS82695.1"/>
    <property type="molecule type" value="Genomic_DNA"/>
</dbReference>
<accession>A0A6C0ATY4</accession>
<name>A0A6C0ATY4_9ZZZZ</name>
<evidence type="ECO:0000313" key="1">
    <source>
        <dbReference type="EMBL" id="QHS82695.1"/>
    </source>
</evidence>
<dbReference type="AlphaFoldDB" id="A0A6C0ATY4"/>
<sequence length="144" mass="16942">MFSLFFKKTYQRISFEDIQFALKSPMDFLIINTLPIGEQDCLIKNTVSYQMEENLINDLLTKYDFKSKRIIVYGKNTSDITAETKCDQLVNLGFMYVYLFPGGLFEWLLLQDIYGDSEFPTTRKTLDILKYREQRVFGGLYIGF</sequence>
<reference evidence="1" key="1">
    <citation type="journal article" date="2020" name="Nature">
        <title>Giant virus diversity and host interactions through global metagenomics.</title>
        <authorList>
            <person name="Schulz F."/>
            <person name="Roux S."/>
            <person name="Paez-Espino D."/>
            <person name="Jungbluth S."/>
            <person name="Walsh D.A."/>
            <person name="Denef V.J."/>
            <person name="McMahon K.D."/>
            <person name="Konstantinidis K.T."/>
            <person name="Eloe-Fadrosh E.A."/>
            <person name="Kyrpides N.C."/>
            <person name="Woyke T."/>
        </authorList>
    </citation>
    <scope>NUCLEOTIDE SEQUENCE</scope>
    <source>
        <strain evidence="1">GVMAG-S-1101171-111</strain>
    </source>
</reference>
<dbReference type="SUPFAM" id="SSF52821">
    <property type="entry name" value="Rhodanese/Cell cycle control phosphatase"/>
    <property type="match status" value="1"/>
</dbReference>
<evidence type="ECO:0008006" key="2">
    <source>
        <dbReference type="Google" id="ProtNLM"/>
    </source>
</evidence>
<proteinExistence type="predicted"/>
<protein>
    <recommendedName>
        <fullName evidence="2">Rhodanese domain-containing protein</fullName>
    </recommendedName>
</protein>
<organism evidence="1">
    <name type="scientific">viral metagenome</name>
    <dbReference type="NCBI Taxonomy" id="1070528"/>
    <lineage>
        <taxon>unclassified sequences</taxon>
        <taxon>metagenomes</taxon>
        <taxon>organismal metagenomes</taxon>
    </lineage>
</organism>
<dbReference type="InterPro" id="IPR036873">
    <property type="entry name" value="Rhodanese-like_dom_sf"/>
</dbReference>